<evidence type="ECO:0000313" key="2">
    <source>
        <dbReference type="EMBL" id="KFE34384.1"/>
    </source>
</evidence>
<dbReference type="EMBL" id="AQRC01000010">
    <property type="protein sequence ID" value="KFE34384.1"/>
    <property type="molecule type" value="Genomic_DNA"/>
</dbReference>
<accession>A0A085TUI7</accession>
<dbReference type="AlphaFoldDB" id="A0A085TUI7"/>
<gene>
    <name evidence="2" type="ORF">DW2_12565</name>
</gene>
<reference evidence="2 3" key="2">
    <citation type="journal article" date="2015" name="Antonie Van Leeuwenhoek">
        <title>Thioclava indica sp. nov., isolated from surface seawater of the Indian Ocean.</title>
        <authorList>
            <person name="Liu Y."/>
            <person name="Lai Q."/>
            <person name="Du J."/>
            <person name="Xu H."/>
            <person name="Jiang L."/>
            <person name="Shao Z."/>
        </authorList>
    </citation>
    <scope>NUCLEOTIDE SEQUENCE [LARGE SCALE GENOMIC DNA]</scope>
    <source>
        <strain evidence="2 3">13D2W-2</strain>
    </source>
</reference>
<sequence length="429" mass="48907">MSSAPKTYYPIVMRMQGMHPRNLAGYEKHRTRSGGDHGHCDSSLMAQNRRLIGSETWAQDAWDEIQDMRHANHLLELEQLRRRRRKTELKNALFRGPRDPWRATRHGPLREIILTVNKKWFDEDLTEFLGESGPTREMQFETRAKEWLLTNFGDDCVHARADLDETAYHIHAVIIPRAVTADGRRMLQPAVHPLIRSYEKAQDSVGEWFAAIGLRRGERRKQALREALKHNRKVREARANGTVDPGAEVALPEHRDHVSPRRWRESQEIELATRDKVVKKAEETLAAEKSALADQERTVTQQQQDAQSVLEVAAAVADGYVDIVSDLNETARQDTQADTALPVQTLFGRALEVLRQRARKEARAELADEFAQIAAADAALLEIAKTLPDKARQRLAQARRSLSLPLNALRRRLSRVHSNDTDRGPDEKT</sequence>
<comment type="caution">
    <text evidence="2">The sequence shown here is derived from an EMBL/GenBank/DDBJ whole genome shotgun (WGS) entry which is preliminary data.</text>
</comment>
<dbReference type="Gene3D" id="3.30.930.30">
    <property type="match status" value="1"/>
</dbReference>
<proteinExistence type="predicted"/>
<keyword evidence="3" id="KW-1185">Reference proteome</keyword>
<feature type="coiled-coil region" evidence="1">
    <location>
        <begin position="278"/>
        <end position="305"/>
    </location>
</feature>
<organism evidence="2 3">
    <name type="scientific">Thioclava atlantica</name>
    <dbReference type="NCBI Taxonomy" id="1317124"/>
    <lineage>
        <taxon>Bacteria</taxon>
        <taxon>Pseudomonadati</taxon>
        <taxon>Pseudomonadota</taxon>
        <taxon>Alphaproteobacteria</taxon>
        <taxon>Rhodobacterales</taxon>
        <taxon>Paracoccaceae</taxon>
        <taxon>Thioclava</taxon>
    </lineage>
</organism>
<reference evidence="3" key="1">
    <citation type="submission" date="2013-04" db="EMBL/GenBank/DDBJ databases">
        <title>Thioclava sp. 13D2W-2 Genome Sequencing.</title>
        <authorList>
            <person name="Lai Q."/>
            <person name="Li G."/>
            <person name="Shao Z."/>
        </authorList>
    </citation>
    <scope>NUCLEOTIDE SEQUENCE [LARGE SCALE GENOMIC DNA]</scope>
    <source>
        <strain evidence="3">13D2W-2</strain>
    </source>
</reference>
<dbReference type="eggNOG" id="COG2268">
    <property type="taxonomic scope" value="Bacteria"/>
</dbReference>
<dbReference type="OrthoDB" id="7586183at2"/>
<dbReference type="CDD" id="cd17242">
    <property type="entry name" value="MobM_relaxase"/>
    <property type="match status" value="1"/>
</dbReference>
<protein>
    <submittedName>
        <fullName evidence="2">Pre (Mob) type recombination enzyme</fullName>
    </submittedName>
</protein>
<dbReference type="RefSeq" id="WP_051856011.1">
    <property type="nucleotide sequence ID" value="NZ_AQRC01000010.1"/>
</dbReference>
<keyword evidence="1" id="KW-0175">Coiled coil</keyword>
<name>A0A085TUI7_9RHOB</name>
<evidence type="ECO:0000256" key="1">
    <source>
        <dbReference type="SAM" id="Coils"/>
    </source>
</evidence>
<dbReference type="Proteomes" id="UP000028607">
    <property type="component" value="Unassembled WGS sequence"/>
</dbReference>
<dbReference type="PATRIC" id="fig|1317124.6.peg.2542"/>
<evidence type="ECO:0000313" key="3">
    <source>
        <dbReference type="Proteomes" id="UP000028607"/>
    </source>
</evidence>
<dbReference type="STRING" id="1317124.DW2_12565"/>